<reference evidence="1 2" key="1">
    <citation type="journal article" date="2018" name="Nat. Biotechnol.">
        <title>A standardized bacterial taxonomy based on genome phylogeny substantially revises the tree of life.</title>
        <authorList>
            <person name="Parks D.H."/>
            <person name="Chuvochina M."/>
            <person name="Waite D.W."/>
            <person name="Rinke C."/>
            <person name="Skarshewski A."/>
            <person name="Chaumeil P.A."/>
            <person name="Hugenholtz P."/>
        </authorList>
    </citation>
    <scope>NUCLEOTIDE SEQUENCE [LARGE SCALE GENOMIC DNA]</scope>
    <source>
        <strain evidence="1">UBA9015</strain>
    </source>
</reference>
<evidence type="ECO:0000313" key="1">
    <source>
        <dbReference type="EMBL" id="HCB75917.1"/>
    </source>
</evidence>
<feature type="non-terminal residue" evidence="1">
    <location>
        <position position="71"/>
    </location>
</feature>
<comment type="caution">
    <text evidence="1">The sequence shown here is derived from an EMBL/GenBank/DDBJ whole genome shotgun (WGS) entry which is preliminary data.</text>
</comment>
<sequence length="71" mass="7241">MTRDDADALLARGQTEAAIAALTAAGRGGDGRAWFRLAILRLTGDRIARDLPGARAALAAARIAGDPDAAL</sequence>
<accession>A0A3D0WAZ0</accession>
<gene>
    <name evidence="1" type="ORF">DEP91_07045</name>
</gene>
<name>A0A3D0WAZ0_9SPHN</name>
<evidence type="ECO:0000313" key="2">
    <source>
        <dbReference type="Proteomes" id="UP000262699"/>
    </source>
</evidence>
<dbReference type="EMBL" id="DOYJ01000200">
    <property type="protein sequence ID" value="HCB75917.1"/>
    <property type="molecule type" value="Genomic_DNA"/>
</dbReference>
<dbReference type="AlphaFoldDB" id="A0A3D0WAZ0"/>
<proteinExistence type="predicted"/>
<organism evidence="1 2">
    <name type="scientific">Sphingomonas bacterium</name>
    <dbReference type="NCBI Taxonomy" id="1895847"/>
    <lineage>
        <taxon>Bacteria</taxon>
        <taxon>Pseudomonadati</taxon>
        <taxon>Pseudomonadota</taxon>
        <taxon>Alphaproteobacteria</taxon>
        <taxon>Sphingomonadales</taxon>
        <taxon>Sphingomonadaceae</taxon>
        <taxon>Sphingomonas</taxon>
    </lineage>
</organism>
<protein>
    <submittedName>
        <fullName evidence="1">Uncharacterized protein</fullName>
    </submittedName>
</protein>
<dbReference type="Proteomes" id="UP000262699">
    <property type="component" value="Unassembled WGS sequence"/>
</dbReference>